<protein>
    <submittedName>
        <fullName evidence="1">GNAT superfamily N-acetyltransferase</fullName>
    </submittedName>
</protein>
<accession>A0AAE3YIQ5</accession>
<keyword evidence="2" id="KW-1185">Reference proteome</keyword>
<sequence>MSLDLDIASVADDPARRELDDRLEGLWPEFMRHDPVSALYYTDCKDAFPEHALVAVDRATGEPVAHGFSVPFSFDGDLADGLPETGWDWAILRAAHDRLRGGTPTIVSALEIAIRPDLRGGGISARMLAAMRENVTRLGFTDLVAPTGA</sequence>
<evidence type="ECO:0000313" key="2">
    <source>
        <dbReference type="Proteomes" id="UP001183643"/>
    </source>
</evidence>
<dbReference type="SUPFAM" id="SSF55729">
    <property type="entry name" value="Acyl-CoA N-acyltransferases (Nat)"/>
    <property type="match status" value="1"/>
</dbReference>
<dbReference type="RefSeq" id="WP_310364480.1">
    <property type="nucleotide sequence ID" value="NZ_JAVDYB010000001.1"/>
</dbReference>
<dbReference type="Gene3D" id="3.40.630.30">
    <property type="match status" value="1"/>
</dbReference>
<comment type="caution">
    <text evidence="1">The sequence shown here is derived from an EMBL/GenBank/DDBJ whole genome shotgun (WGS) entry which is preliminary data.</text>
</comment>
<organism evidence="1 2">
    <name type="scientific">Catenuloplanes atrovinosus</name>
    <dbReference type="NCBI Taxonomy" id="137266"/>
    <lineage>
        <taxon>Bacteria</taxon>
        <taxon>Bacillati</taxon>
        <taxon>Actinomycetota</taxon>
        <taxon>Actinomycetes</taxon>
        <taxon>Micromonosporales</taxon>
        <taxon>Micromonosporaceae</taxon>
        <taxon>Catenuloplanes</taxon>
    </lineage>
</organism>
<dbReference type="Proteomes" id="UP001183643">
    <property type="component" value="Unassembled WGS sequence"/>
</dbReference>
<evidence type="ECO:0000313" key="1">
    <source>
        <dbReference type="EMBL" id="MDR7274583.1"/>
    </source>
</evidence>
<reference evidence="1" key="1">
    <citation type="submission" date="2023-07" db="EMBL/GenBank/DDBJ databases">
        <title>Sequencing the genomes of 1000 actinobacteria strains.</title>
        <authorList>
            <person name="Klenk H.-P."/>
        </authorList>
    </citation>
    <scope>NUCLEOTIDE SEQUENCE</scope>
    <source>
        <strain evidence="1">DSM 44707</strain>
    </source>
</reference>
<dbReference type="AlphaFoldDB" id="A0AAE3YIQ5"/>
<name>A0AAE3YIQ5_9ACTN</name>
<proteinExistence type="predicted"/>
<dbReference type="EMBL" id="JAVDYB010000001">
    <property type="protein sequence ID" value="MDR7274583.1"/>
    <property type="molecule type" value="Genomic_DNA"/>
</dbReference>
<gene>
    <name evidence="1" type="ORF">J2S41_001361</name>
</gene>
<dbReference type="InterPro" id="IPR016181">
    <property type="entry name" value="Acyl_CoA_acyltransferase"/>
</dbReference>